<dbReference type="EMBL" id="LDAU01000184">
    <property type="protein sequence ID" value="KRX00610.1"/>
    <property type="molecule type" value="Genomic_DNA"/>
</dbReference>
<evidence type="ECO:0000313" key="2">
    <source>
        <dbReference type="EMBL" id="KRX00610.1"/>
    </source>
</evidence>
<dbReference type="AlphaFoldDB" id="A0A0V0QEH3"/>
<evidence type="ECO:0000313" key="3">
    <source>
        <dbReference type="Proteomes" id="UP000054937"/>
    </source>
</evidence>
<comment type="caution">
    <text evidence="2">The sequence shown here is derived from an EMBL/GenBank/DDBJ whole genome shotgun (WGS) entry which is preliminary data.</text>
</comment>
<gene>
    <name evidence="2" type="ORF">PPERSA_12829</name>
</gene>
<name>A0A0V0QEH3_PSEPJ</name>
<feature type="region of interest" description="Disordered" evidence="1">
    <location>
        <begin position="97"/>
        <end position="160"/>
    </location>
</feature>
<dbReference type="Proteomes" id="UP000054937">
    <property type="component" value="Unassembled WGS sequence"/>
</dbReference>
<reference evidence="2 3" key="1">
    <citation type="journal article" date="2015" name="Sci. Rep.">
        <title>Genome of the facultative scuticociliatosis pathogen Pseudocohnilembus persalinus provides insight into its virulence through horizontal gene transfer.</title>
        <authorList>
            <person name="Xiong J."/>
            <person name="Wang G."/>
            <person name="Cheng J."/>
            <person name="Tian M."/>
            <person name="Pan X."/>
            <person name="Warren A."/>
            <person name="Jiang C."/>
            <person name="Yuan D."/>
            <person name="Miao W."/>
        </authorList>
    </citation>
    <scope>NUCLEOTIDE SEQUENCE [LARGE SCALE GENOMIC DNA]</scope>
    <source>
        <strain evidence="2">36N120E</strain>
    </source>
</reference>
<feature type="compositionally biased region" description="Basic and acidic residues" evidence="1">
    <location>
        <begin position="125"/>
        <end position="139"/>
    </location>
</feature>
<proteinExistence type="predicted"/>
<evidence type="ECO:0000256" key="1">
    <source>
        <dbReference type="SAM" id="MobiDB-lite"/>
    </source>
</evidence>
<organism evidence="2 3">
    <name type="scientific">Pseudocohnilembus persalinus</name>
    <name type="common">Ciliate</name>
    <dbReference type="NCBI Taxonomy" id="266149"/>
    <lineage>
        <taxon>Eukaryota</taxon>
        <taxon>Sar</taxon>
        <taxon>Alveolata</taxon>
        <taxon>Ciliophora</taxon>
        <taxon>Intramacronucleata</taxon>
        <taxon>Oligohymenophorea</taxon>
        <taxon>Scuticociliatia</taxon>
        <taxon>Philasterida</taxon>
        <taxon>Pseudocohnilembidae</taxon>
        <taxon>Pseudocohnilembus</taxon>
    </lineage>
</organism>
<protein>
    <submittedName>
        <fullName evidence="2">Uncharacterized protein</fullName>
    </submittedName>
</protein>
<feature type="compositionally biased region" description="Low complexity" evidence="1">
    <location>
        <begin position="140"/>
        <end position="154"/>
    </location>
</feature>
<dbReference type="InParanoid" id="A0A0V0QEH3"/>
<keyword evidence="3" id="KW-1185">Reference proteome</keyword>
<sequence>MMSLTPQEYIDNFCKYVQQGDLIQSAKYLKQMIDLRIKINIEYQSHNEQQPSEQNFFNPNDYLVDYEPQPIKIESQDNQKKVEVYSPADFSKYLNSSEPQQVQKQEQEIEIDNNQISDIDTDNELESKLEQVEETKRPEQQLYQQSQQTTNKQQSRTPQY</sequence>
<accession>A0A0V0QEH3</accession>